<feature type="compositionally biased region" description="Basic residues" evidence="1">
    <location>
        <begin position="247"/>
        <end position="257"/>
    </location>
</feature>
<sequence length="677" mass="73291">MANPCASKTARGDGRCTRSLPALEGLSYDSERRRWCVKVPPAICPSGGTFYFSTSGNDTTNVWLSALYHWGRLIVCHLRSKDAECPCGVCRSAFEKPCVSEKLSVFDFTEFFAEGVDATSVVPSARATVGSAALTGNWVNASSATCGCWNRNEALIPPDNLLNIENTRRYEDSLPPGSIFFDDSVSGSLSSAHRDTPRGVGFSGSNSCGGFNALASIGDGRLKSFPPELRVGEPTDHLSRCPLAHHHGFTHSTRSQKRSSSSGISPVPDFSTAGGAILASAKDRLSLTTMHVESSCLPRADSCHSAPVLHASCADALAASHFANRYHDLQTQCCTGACSAHLPAGRDYDNLRYLSLLAGHTRYGSLRKAPQLKTERFDLLHLHHHHPRRKNRPERTGEASAAHCRPTGGLTLDYITQLSSQAIPSRSDIYRAGGVDRGEGYTAHQDDNAGSSRVESASGCSSAVSTRRSTESKSQETADHLSDNAVREPSSSADFDCCDEYSSMTDDSLGDSTRKPRRRGRPRSNVASNISDMAESLRPWHREVFWVPSISRWRTSFTDEAGTRHTKTFTPSVFGGVKEAYDAAVKYKQAVDQICEASGMPESRRISLKRDIEMSLKRKRLPRNCTVDIFSHFENNPSSADDTTAPAQSAQDMASSNSSSSSGQQKATCPPASDAPT</sequence>
<feature type="region of interest" description="Disordered" evidence="1">
    <location>
        <begin position="634"/>
        <end position="677"/>
    </location>
</feature>
<feature type="compositionally biased region" description="Polar residues" evidence="1">
    <location>
        <begin position="448"/>
        <end position="467"/>
    </location>
</feature>
<feature type="compositionally biased region" description="Basic and acidic residues" evidence="1">
    <location>
        <begin position="438"/>
        <end position="447"/>
    </location>
</feature>
<dbReference type="Proteomes" id="UP000033188">
    <property type="component" value="Chromosome 1"/>
</dbReference>
<protein>
    <submittedName>
        <fullName evidence="2">Uncharacterized protein</fullName>
    </submittedName>
</protein>
<feature type="compositionally biased region" description="Basic residues" evidence="1">
    <location>
        <begin position="382"/>
        <end position="392"/>
    </location>
</feature>
<dbReference type="KEGG" id="bbig:BBBOND_0109970"/>
<keyword evidence="3" id="KW-1185">Reference proteome</keyword>
<dbReference type="VEuPathDB" id="PiroplasmaDB:BBBOND_0109970"/>
<feature type="compositionally biased region" description="Basic and acidic residues" evidence="1">
    <location>
        <begin position="468"/>
        <end position="486"/>
    </location>
</feature>
<feature type="region of interest" description="Disordered" evidence="1">
    <location>
        <begin position="381"/>
        <end position="403"/>
    </location>
</feature>
<gene>
    <name evidence="2" type="ORF">BBBOND_0109970</name>
</gene>
<feature type="region of interest" description="Disordered" evidence="1">
    <location>
        <begin position="247"/>
        <end position="266"/>
    </location>
</feature>
<evidence type="ECO:0000313" key="3">
    <source>
        <dbReference type="Proteomes" id="UP000033188"/>
    </source>
</evidence>
<feature type="region of interest" description="Disordered" evidence="1">
    <location>
        <begin position="438"/>
        <end position="527"/>
    </location>
</feature>
<accession>A0A061D6Z3</accession>
<feature type="compositionally biased region" description="Polar residues" evidence="1">
    <location>
        <begin position="634"/>
        <end position="646"/>
    </location>
</feature>
<dbReference type="AlphaFoldDB" id="A0A061D6Z3"/>
<dbReference type="GeneID" id="24563240"/>
<dbReference type="EMBL" id="LK391707">
    <property type="protein sequence ID" value="CDR94699.1"/>
    <property type="molecule type" value="Genomic_DNA"/>
</dbReference>
<reference evidence="3" key="1">
    <citation type="journal article" date="2014" name="Nucleic Acids Res.">
        <title>The evolutionary dynamics of variant antigen genes in Babesia reveal a history of genomic innovation underlying host-parasite interaction.</title>
        <authorList>
            <person name="Jackson A.P."/>
            <person name="Otto T.D."/>
            <person name="Darby A."/>
            <person name="Ramaprasad A."/>
            <person name="Xia D."/>
            <person name="Echaide I.E."/>
            <person name="Farber M."/>
            <person name="Gahlot S."/>
            <person name="Gamble J."/>
            <person name="Gupta D."/>
            <person name="Gupta Y."/>
            <person name="Jackson L."/>
            <person name="Malandrin L."/>
            <person name="Malas T.B."/>
            <person name="Moussa E."/>
            <person name="Nair M."/>
            <person name="Reid A.J."/>
            <person name="Sanders M."/>
            <person name="Sharma J."/>
            <person name="Tracey A."/>
            <person name="Quail M.A."/>
            <person name="Weir W."/>
            <person name="Wastling J.M."/>
            <person name="Hall N."/>
            <person name="Willadsen P."/>
            <person name="Lingelbach K."/>
            <person name="Shiels B."/>
            <person name="Tait A."/>
            <person name="Berriman M."/>
            <person name="Allred D.R."/>
            <person name="Pain A."/>
        </authorList>
    </citation>
    <scope>NUCLEOTIDE SEQUENCE [LARGE SCALE GENOMIC DNA]</scope>
    <source>
        <strain evidence="3">Bond</strain>
    </source>
</reference>
<organism evidence="2 3">
    <name type="scientific">Babesia bigemina</name>
    <dbReference type="NCBI Taxonomy" id="5866"/>
    <lineage>
        <taxon>Eukaryota</taxon>
        <taxon>Sar</taxon>
        <taxon>Alveolata</taxon>
        <taxon>Apicomplexa</taxon>
        <taxon>Aconoidasida</taxon>
        <taxon>Piroplasmida</taxon>
        <taxon>Babesiidae</taxon>
        <taxon>Babesia</taxon>
    </lineage>
</organism>
<name>A0A061D6Z3_BABBI</name>
<evidence type="ECO:0000256" key="1">
    <source>
        <dbReference type="SAM" id="MobiDB-lite"/>
    </source>
</evidence>
<feature type="compositionally biased region" description="Low complexity" evidence="1">
    <location>
        <begin position="647"/>
        <end position="667"/>
    </location>
</feature>
<proteinExistence type="predicted"/>
<evidence type="ECO:0000313" key="2">
    <source>
        <dbReference type="EMBL" id="CDR94699.1"/>
    </source>
</evidence>
<dbReference type="OrthoDB" id="365596at2759"/>
<dbReference type="OMA" id="EVFWVPS"/>
<dbReference type="Gene3D" id="1.20.5.2050">
    <property type="match status" value="1"/>
</dbReference>
<dbReference type="RefSeq" id="XP_012766885.1">
    <property type="nucleotide sequence ID" value="XM_012911431.1"/>
</dbReference>